<dbReference type="InterPro" id="IPR011013">
    <property type="entry name" value="Gal_mutarotase_sf_dom"/>
</dbReference>
<dbReference type="GO" id="GO:0005975">
    <property type="term" value="P:carbohydrate metabolic process"/>
    <property type="evidence" value="ECO:0007669"/>
    <property type="project" value="InterPro"/>
</dbReference>
<dbReference type="SUPFAM" id="SSF74650">
    <property type="entry name" value="Galactose mutarotase-like"/>
    <property type="match status" value="1"/>
</dbReference>
<dbReference type="GO" id="GO:0030246">
    <property type="term" value="F:carbohydrate binding"/>
    <property type="evidence" value="ECO:0007669"/>
    <property type="project" value="InterPro"/>
</dbReference>
<accession>A0A7W3FLH5</accession>
<keyword evidence="3" id="KW-1185">Reference proteome</keyword>
<protein>
    <submittedName>
        <fullName evidence="2">DUF4432 family protein</fullName>
    </submittedName>
</protein>
<dbReference type="EMBL" id="JACGXS010000002">
    <property type="protein sequence ID" value="MBA8681417.1"/>
    <property type="molecule type" value="Genomic_DNA"/>
</dbReference>
<dbReference type="Gene3D" id="2.70.98.10">
    <property type="match status" value="1"/>
</dbReference>
<proteinExistence type="predicted"/>
<organism evidence="2 3">
    <name type="scientific">Stenotrophomonas tumulicola</name>
    <dbReference type="NCBI Taxonomy" id="1685415"/>
    <lineage>
        <taxon>Bacteria</taxon>
        <taxon>Pseudomonadati</taxon>
        <taxon>Pseudomonadota</taxon>
        <taxon>Gammaproteobacteria</taxon>
        <taxon>Lysobacterales</taxon>
        <taxon>Lysobacteraceae</taxon>
        <taxon>Stenotrophomonas</taxon>
    </lineage>
</organism>
<evidence type="ECO:0000313" key="3">
    <source>
        <dbReference type="Proteomes" id="UP000547058"/>
    </source>
</evidence>
<dbReference type="InterPro" id="IPR014718">
    <property type="entry name" value="GH-type_carb-bd"/>
</dbReference>
<sequence>MTRLVYEQERNSGCRLREFIYRGHRCVSLENAALRVVIAADKGADIIEFLYKPLDIECLWHSRHGLRDDRHLRFSSPLEGGHFREYFPGGWYEMLPNGPQPCTHRGAAFGHHGEATLLPWDYRIVRDDPDGVGVLFSVRLGRIPLYLERAMFLEGKTGTVRLEERVTNESRQPVEFLWGHHPTFGAPLVEPGTRIFLPPGTSASTGDTVPAGSRVSASARGAWPRLAAADAEGQIDLSVVPEVGTDSHEFVRLDDLSEGWFAIVNPHHEVGFALRWDVGTFPMAGLWQVWGGGQDYPWYGMPHLLALEPASDLPSLSESVRRGTAITLGGGESRYTELEATVFGGHATVTHVGPGGAIEGHHGPSPSDAPASFGGQA</sequence>
<dbReference type="GO" id="GO:0003824">
    <property type="term" value="F:catalytic activity"/>
    <property type="evidence" value="ECO:0007669"/>
    <property type="project" value="InterPro"/>
</dbReference>
<evidence type="ECO:0000313" key="2">
    <source>
        <dbReference type="EMBL" id="MBA8681417.1"/>
    </source>
</evidence>
<feature type="region of interest" description="Disordered" evidence="1">
    <location>
        <begin position="353"/>
        <end position="377"/>
    </location>
</feature>
<dbReference type="Proteomes" id="UP000547058">
    <property type="component" value="Unassembled WGS sequence"/>
</dbReference>
<reference evidence="2 3" key="1">
    <citation type="submission" date="2020-08" db="EMBL/GenBank/DDBJ databases">
        <title>Stenotrophomonas tumulicola JCM 30961.</title>
        <authorList>
            <person name="Deng Y."/>
        </authorList>
    </citation>
    <scope>NUCLEOTIDE SEQUENCE [LARGE SCALE GENOMIC DNA]</scope>
    <source>
        <strain evidence="2 3">JCM 30961</strain>
    </source>
</reference>
<evidence type="ECO:0000256" key="1">
    <source>
        <dbReference type="SAM" id="MobiDB-lite"/>
    </source>
</evidence>
<dbReference type="InterPro" id="IPR027839">
    <property type="entry name" value="DUF4432"/>
</dbReference>
<dbReference type="AlphaFoldDB" id="A0A7W3FLH5"/>
<dbReference type="RefSeq" id="WP_182338546.1">
    <property type="nucleotide sequence ID" value="NZ_JACGXS010000002.1"/>
</dbReference>
<gene>
    <name evidence="2" type="ORF">H4O11_06295</name>
</gene>
<comment type="caution">
    <text evidence="2">The sequence shown here is derived from an EMBL/GenBank/DDBJ whole genome shotgun (WGS) entry which is preliminary data.</text>
</comment>
<dbReference type="Pfam" id="PF14486">
    <property type="entry name" value="DUF4432"/>
    <property type="match status" value="1"/>
</dbReference>
<name>A0A7W3FLH5_9GAMM</name>